<gene>
    <name evidence="1" type="ordered locus">YpsIP31758_2755</name>
</gene>
<dbReference type="EMBL" id="CP000720">
    <property type="protein sequence ID" value="ABS48214.1"/>
    <property type="molecule type" value="Genomic_DNA"/>
</dbReference>
<name>A0A0U1QZI6_YERP3</name>
<accession>A0A0U1QZI6</accession>
<organism evidence="1 2">
    <name type="scientific">Yersinia pseudotuberculosis serotype O:1b (strain IP 31758)</name>
    <dbReference type="NCBI Taxonomy" id="349747"/>
    <lineage>
        <taxon>Bacteria</taxon>
        <taxon>Pseudomonadati</taxon>
        <taxon>Pseudomonadota</taxon>
        <taxon>Gammaproteobacteria</taxon>
        <taxon>Enterobacterales</taxon>
        <taxon>Yersiniaceae</taxon>
        <taxon>Yersinia</taxon>
    </lineage>
</organism>
<proteinExistence type="predicted"/>
<sequence length="69" mass="8029">MNNLHYKDVLTGRMPNALKQVNKDIEIIVADIQRRYFIYPFMFREGRSKNRTGGTGAVCGHDQKLINFQ</sequence>
<reference evidence="1 2" key="1">
    <citation type="journal article" date="2007" name="PLoS Genet.">
        <title>The complete genome sequence of Yersinia pseudotuberculosis IP31758, the causative agent of Far East scarlet-like fever.</title>
        <authorList>
            <person name="Eppinger M."/>
            <person name="Rosovitz M.J."/>
            <person name="Fricke W.F."/>
            <person name="Rasko D.A."/>
            <person name="Kokorina G."/>
            <person name="Fayolle C."/>
            <person name="Lindler L.E."/>
            <person name="Carniel E."/>
            <person name="Ravel J."/>
        </authorList>
    </citation>
    <scope>NUCLEOTIDE SEQUENCE [LARGE SCALE GENOMIC DNA]</scope>
    <source>
        <strain evidence="1 2">IP 31758</strain>
    </source>
</reference>
<evidence type="ECO:0000313" key="2">
    <source>
        <dbReference type="Proteomes" id="UP000002412"/>
    </source>
</evidence>
<dbReference type="Proteomes" id="UP000002412">
    <property type="component" value="Chromosome"/>
</dbReference>
<evidence type="ECO:0000313" key="1">
    <source>
        <dbReference type="EMBL" id="ABS48214.1"/>
    </source>
</evidence>
<dbReference type="AlphaFoldDB" id="A0A0U1QZI6"/>
<dbReference type="HOGENOM" id="CLU_3013417_0_0_6"/>
<dbReference type="KEGG" id="ypi:YpsIP31758_2755"/>
<protein>
    <submittedName>
        <fullName evidence="1">Uncharacterized protein</fullName>
    </submittedName>
</protein>